<dbReference type="PROSITE" id="PS51257">
    <property type="entry name" value="PROKAR_LIPOPROTEIN"/>
    <property type="match status" value="1"/>
</dbReference>
<keyword evidence="2" id="KW-1185">Reference proteome</keyword>
<dbReference type="EMBL" id="JABBNU010000009">
    <property type="protein sequence ID" value="NMM49697.1"/>
    <property type="molecule type" value="Genomic_DNA"/>
</dbReference>
<protein>
    <submittedName>
        <fullName evidence="1">DUF4861 domain-containing protein</fullName>
    </submittedName>
</protein>
<gene>
    <name evidence="1" type="ORF">HH304_14915</name>
</gene>
<dbReference type="Pfam" id="PF16153">
    <property type="entry name" value="DUF4861"/>
    <property type="match status" value="1"/>
</dbReference>
<comment type="caution">
    <text evidence="1">The sequence shown here is derived from an EMBL/GenBank/DDBJ whole genome shotgun (WGS) entry which is preliminary data.</text>
</comment>
<accession>A0A848IZI5</accession>
<reference evidence="1 2" key="1">
    <citation type="submission" date="2020-04" db="EMBL/GenBank/DDBJ databases">
        <title>Flammeovirgaceae bacterium KN852 isolated from deep sea.</title>
        <authorList>
            <person name="Zhang D.-C."/>
        </authorList>
    </citation>
    <scope>NUCLEOTIDE SEQUENCE [LARGE SCALE GENOMIC DNA]</scope>
    <source>
        <strain evidence="1 2">KN852</strain>
    </source>
</reference>
<evidence type="ECO:0000313" key="1">
    <source>
        <dbReference type="EMBL" id="NMM49697.1"/>
    </source>
</evidence>
<dbReference type="Proteomes" id="UP000559010">
    <property type="component" value="Unassembled WGS sequence"/>
</dbReference>
<evidence type="ECO:0000313" key="2">
    <source>
        <dbReference type="Proteomes" id="UP000559010"/>
    </source>
</evidence>
<dbReference type="InterPro" id="IPR032342">
    <property type="entry name" value="DUF4861"/>
</dbReference>
<dbReference type="RefSeq" id="WP_169683052.1">
    <property type="nucleotide sequence ID" value="NZ_JABBNU010000009.1"/>
</dbReference>
<dbReference type="AlphaFoldDB" id="A0A848IZI5"/>
<sequence>MKRFDIVTYSAVIFSLLLTSSCETKKEDNESESGNSVTVVNPIKKARAEVIEVNISEDSNFKEGVFKTEGEIIEVIDEDNNGQADKLVFKIHLEGNETKTLDLNSLVKSSVPKYTQAEISHKIGGEWNDREYEGGKFQNVSHLSVPPEHTDHSWFIRYEGPGLESEKVGYRFYLDWRNAVDIFGKKVDSLVLQEVGQDGFDSYHEPSDWGMDILKAGKSLGIGSIGYLLKDSVVHFQRTDSVVCFVDNEKHLLSGINTFYYGWETGESKVDLKSFMNIKSGERAVSHSVSFSKPIDHFCTGIVKHENGEKIESLVGSNGWAYLATFGKQSLADDNLGMAILYNTNEVSEIKDGAYDHLIEFKPSNKVKYYLLGAWEQENNGIKTKEEFIKYLDDKVERLNNPLEVNIR</sequence>
<proteinExistence type="predicted"/>
<name>A0A848IZI5_9BACT</name>
<organism evidence="1 2">
    <name type="scientific">Marinigracilibium pacificum</name>
    <dbReference type="NCBI Taxonomy" id="2729599"/>
    <lineage>
        <taxon>Bacteria</taxon>
        <taxon>Pseudomonadati</taxon>
        <taxon>Bacteroidota</taxon>
        <taxon>Cytophagia</taxon>
        <taxon>Cytophagales</taxon>
        <taxon>Flammeovirgaceae</taxon>
        <taxon>Marinigracilibium</taxon>
    </lineage>
</organism>